<dbReference type="InterPro" id="IPR002060">
    <property type="entry name" value="Squ/phyt_synthse"/>
</dbReference>
<dbReference type="Pfam" id="PF00494">
    <property type="entry name" value="SQS_PSY"/>
    <property type="match status" value="1"/>
</dbReference>
<evidence type="ECO:0000256" key="4">
    <source>
        <dbReference type="SAM" id="MobiDB-lite"/>
    </source>
</evidence>
<dbReference type="OrthoDB" id="270318at2759"/>
<keyword evidence="6" id="KW-1185">Reference proteome</keyword>
<dbReference type="Proteomes" id="UP000530660">
    <property type="component" value="Unassembled WGS sequence"/>
</dbReference>
<feature type="compositionally biased region" description="Polar residues" evidence="4">
    <location>
        <begin position="1"/>
        <end position="19"/>
    </location>
</feature>
<dbReference type="SUPFAM" id="SSF48576">
    <property type="entry name" value="Terpenoid synthases"/>
    <property type="match status" value="1"/>
</dbReference>
<keyword evidence="3" id="KW-0125">Carotenoid biosynthesis</keyword>
<sequence>MQNPKLGSGEQSARSSARNQAGKPEEFETWTRHWSASAASDVNDAGFVGLRFPAYSEPRFPSTDAAQRSDYEFCLQQLRQSDYGNYLINLLHSSHDSRCAHASLFAFSVQLARIKDAVTNEDMGRLRLSFFRDALQGIYDADHAMARVYGPLQSPTLRALRETIQRFSLPVEPFNLLLSAREADLRYPQPETVHELVKYAQAAHGSCIALHARVLLATLEKPVEQEALAAIDLFATQIGTASGLAVLLRGAPHHAAKFQTYVPRDIMKACNVSVKELVSQKVSVSSNRKKAFQSVAEMAEEYLNRARRESAAWKCVPRACRLAFLPAVLASAYLRRLRSSGYDVYDRRLQLPWTPGTQLRLLLNRMFGTLF</sequence>
<protein>
    <recommendedName>
        <fullName evidence="2">15-cis-phytoene synthase</fullName>
        <ecNumber evidence="2">2.5.1.32</ecNumber>
    </recommendedName>
</protein>
<reference evidence="5 6" key="1">
    <citation type="journal article" date="2020" name="J. Phycol.">
        <title>Comparative genome analysis reveals Cyanidiococcus gen. nov., a new extremophilic red algal genus sister to Cyanidioschyzon (Cyanidioschyzonaceae, Rhodophyta).</title>
        <authorList>
            <person name="Liu S.-L."/>
            <person name="Chiang Y.-R."/>
            <person name="Yoon H.S."/>
            <person name="Fu H.-Y."/>
        </authorList>
    </citation>
    <scope>NUCLEOTIDE SEQUENCE [LARGE SCALE GENOMIC DNA]</scope>
    <source>
        <strain evidence="5 6">THAL066</strain>
    </source>
</reference>
<dbReference type="Gene3D" id="1.10.600.10">
    <property type="entry name" value="Farnesyl Diphosphate Synthase"/>
    <property type="match status" value="1"/>
</dbReference>
<dbReference type="PANTHER" id="PTHR31480">
    <property type="entry name" value="BIFUNCTIONAL LYCOPENE CYCLASE/PHYTOENE SYNTHASE"/>
    <property type="match status" value="1"/>
</dbReference>
<feature type="region of interest" description="Disordered" evidence="4">
    <location>
        <begin position="1"/>
        <end position="26"/>
    </location>
</feature>
<dbReference type="InterPro" id="IPR008949">
    <property type="entry name" value="Isoprenoid_synthase_dom_sf"/>
</dbReference>
<name>A0A7J7INR5_9RHOD</name>
<comment type="caution">
    <text evidence="5">The sequence shown here is derived from an EMBL/GenBank/DDBJ whole genome shotgun (WGS) entry which is preliminary data.</text>
</comment>
<evidence type="ECO:0000256" key="1">
    <source>
        <dbReference type="ARBA" id="ARBA00001805"/>
    </source>
</evidence>
<comment type="catalytic activity">
    <reaction evidence="1">
        <text>2 (2E,6E,10E)-geranylgeranyl diphosphate = 15-cis-phytoene + 2 diphosphate</text>
        <dbReference type="Rhea" id="RHEA:34475"/>
        <dbReference type="ChEBI" id="CHEBI:27787"/>
        <dbReference type="ChEBI" id="CHEBI:33019"/>
        <dbReference type="ChEBI" id="CHEBI:58756"/>
        <dbReference type="EC" id="2.5.1.32"/>
    </reaction>
</comment>
<evidence type="ECO:0000313" key="6">
    <source>
        <dbReference type="Proteomes" id="UP000530660"/>
    </source>
</evidence>
<evidence type="ECO:0000256" key="3">
    <source>
        <dbReference type="ARBA" id="ARBA00022746"/>
    </source>
</evidence>
<dbReference type="EMBL" id="VWRR01000002">
    <property type="protein sequence ID" value="KAF6004782.1"/>
    <property type="molecule type" value="Genomic_DNA"/>
</dbReference>
<accession>A0A7J7INR5</accession>
<keyword evidence="5" id="KW-0830">Ubiquinone</keyword>
<gene>
    <name evidence="5" type="primary">NDUFAF6</name>
    <name evidence="5" type="ORF">F1559_001586</name>
</gene>
<evidence type="ECO:0000256" key="2">
    <source>
        <dbReference type="ARBA" id="ARBA00012396"/>
    </source>
</evidence>
<proteinExistence type="predicted"/>
<dbReference type="GO" id="GO:0016117">
    <property type="term" value="P:carotenoid biosynthetic process"/>
    <property type="evidence" value="ECO:0007669"/>
    <property type="project" value="UniProtKB-KW"/>
</dbReference>
<evidence type="ECO:0000313" key="5">
    <source>
        <dbReference type="EMBL" id="KAF6004782.1"/>
    </source>
</evidence>
<dbReference type="AlphaFoldDB" id="A0A7J7INR5"/>
<organism evidence="5 6">
    <name type="scientific">Cyanidiococcus yangmingshanensis</name>
    <dbReference type="NCBI Taxonomy" id="2690220"/>
    <lineage>
        <taxon>Eukaryota</taxon>
        <taxon>Rhodophyta</taxon>
        <taxon>Bangiophyceae</taxon>
        <taxon>Cyanidiales</taxon>
        <taxon>Cyanidiaceae</taxon>
        <taxon>Cyanidiococcus</taxon>
    </lineage>
</organism>
<dbReference type="EC" id="2.5.1.32" evidence="2"/>